<accession>B3LX66</accession>
<dbReference type="GeneID" id="6502652"/>
<dbReference type="PANTHER" id="PTHR11214">
    <property type="entry name" value="BETA-1,3-N-ACETYLGLUCOSAMINYLTRANSFERASE"/>
    <property type="match status" value="1"/>
</dbReference>
<name>B3LX66_DROAN</name>
<comment type="subcellular location">
    <subcellularLocation>
        <location evidence="1 11">Golgi apparatus membrane</location>
        <topology evidence="1 11">Single-pass type II membrane protein</topology>
    </subcellularLocation>
</comment>
<protein>
    <recommendedName>
        <fullName evidence="11">Hexosyltransferase</fullName>
        <ecNumber evidence="11">2.4.1.-</ecNumber>
    </recommendedName>
</protein>
<dbReference type="GO" id="GO:0006493">
    <property type="term" value="P:protein O-linked glycosylation"/>
    <property type="evidence" value="ECO:0007669"/>
    <property type="project" value="TreeGrafter"/>
</dbReference>
<dbReference type="PANTHER" id="PTHR11214:SF314">
    <property type="entry name" value="HEXOSYLTRANSFERASE"/>
    <property type="match status" value="1"/>
</dbReference>
<evidence type="ECO:0000256" key="2">
    <source>
        <dbReference type="ARBA" id="ARBA00008661"/>
    </source>
</evidence>
<dbReference type="InParanoid" id="B3LX66"/>
<dbReference type="GO" id="GO:0016758">
    <property type="term" value="F:hexosyltransferase activity"/>
    <property type="evidence" value="ECO:0007669"/>
    <property type="project" value="InterPro"/>
</dbReference>
<dbReference type="eggNOG" id="KOG2287">
    <property type="taxonomic scope" value="Eukaryota"/>
</dbReference>
<evidence type="ECO:0000256" key="5">
    <source>
        <dbReference type="ARBA" id="ARBA00022692"/>
    </source>
</evidence>
<organism evidence="12 13">
    <name type="scientific">Drosophila ananassae</name>
    <name type="common">Fruit fly</name>
    <dbReference type="NCBI Taxonomy" id="7217"/>
    <lineage>
        <taxon>Eukaryota</taxon>
        <taxon>Metazoa</taxon>
        <taxon>Ecdysozoa</taxon>
        <taxon>Arthropoda</taxon>
        <taxon>Hexapoda</taxon>
        <taxon>Insecta</taxon>
        <taxon>Pterygota</taxon>
        <taxon>Neoptera</taxon>
        <taxon>Endopterygota</taxon>
        <taxon>Diptera</taxon>
        <taxon>Brachycera</taxon>
        <taxon>Muscomorpha</taxon>
        <taxon>Ephydroidea</taxon>
        <taxon>Drosophilidae</taxon>
        <taxon>Drosophila</taxon>
        <taxon>Sophophora</taxon>
    </lineage>
</organism>
<dbReference type="InterPro" id="IPR002659">
    <property type="entry name" value="Glyco_trans_31"/>
</dbReference>
<evidence type="ECO:0000256" key="1">
    <source>
        <dbReference type="ARBA" id="ARBA00004323"/>
    </source>
</evidence>
<evidence type="ECO:0000256" key="11">
    <source>
        <dbReference type="RuleBase" id="RU363063"/>
    </source>
</evidence>
<evidence type="ECO:0000313" key="13">
    <source>
        <dbReference type="Proteomes" id="UP000007801"/>
    </source>
</evidence>
<gene>
    <name evidence="12" type="primary">Dana\GF19917</name>
    <name evidence="12" type="synonym">dana_GLEANR_22323</name>
    <name evidence="12" type="ORF">GF19917</name>
</gene>
<keyword evidence="3 11" id="KW-0328">Glycosyltransferase</keyword>
<reference evidence="12 13" key="1">
    <citation type="journal article" date="2007" name="Nature">
        <title>Evolution of genes and genomes on the Drosophila phylogeny.</title>
        <authorList>
            <consortium name="Drosophila 12 Genomes Consortium"/>
            <person name="Clark A.G."/>
            <person name="Eisen M.B."/>
            <person name="Smith D.R."/>
            <person name="Bergman C.M."/>
            <person name="Oliver B."/>
            <person name="Markow T.A."/>
            <person name="Kaufman T.C."/>
            <person name="Kellis M."/>
            <person name="Gelbart W."/>
            <person name="Iyer V.N."/>
            <person name="Pollard D.A."/>
            <person name="Sackton T.B."/>
            <person name="Larracuente A.M."/>
            <person name="Singh N.D."/>
            <person name="Abad J.P."/>
            <person name="Abt D.N."/>
            <person name="Adryan B."/>
            <person name="Aguade M."/>
            <person name="Akashi H."/>
            <person name="Anderson W.W."/>
            <person name="Aquadro C.F."/>
            <person name="Ardell D.H."/>
            <person name="Arguello R."/>
            <person name="Artieri C.G."/>
            <person name="Barbash D.A."/>
            <person name="Barker D."/>
            <person name="Barsanti P."/>
            <person name="Batterham P."/>
            <person name="Batzoglou S."/>
            <person name="Begun D."/>
            <person name="Bhutkar A."/>
            <person name="Blanco E."/>
            <person name="Bosak S.A."/>
            <person name="Bradley R.K."/>
            <person name="Brand A.D."/>
            <person name="Brent M.R."/>
            <person name="Brooks A.N."/>
            <person name="Brown R.H."/>
            <person name="Butlin R.K."/>
            <person name="Caggese C."/>
            <person name="Calvi B.R."/>
            <person name="Bernardo de Carvalho A."/>
            <person name="Caspi A."/>
            <person name="Castrezana S."/>
            <person name="Celniker S.E."/>
            <person name="Chang J.L."/>
            <person name="Chapple C."/>
            <person name="Chatterji S."/>
            <person name="Chinwalla A."/>
            <person name="Civetta A."/>
            <person name="Clifton S.W."/>
            <person name="Comeron J.M."/>
            <person name="Costello J.C."/>
            <person name="Coyne J.A."/>
            <person name="Daub J."/>
            <person name="David R.G."/>
            <person name="Delcher A.L."/>
            <person name="Delehaunty K."/>
            <person name="Do C.B."/>
            <person name="Ebling H."/>
            <person name="Edwards K."/>
            <person name="Eickbush T."/>
            <person name="Evans J.D."/>
            <person name="Filipski A."/>
            <person name="Findeiss S."/>
            <person name="Freyhult E."/>
            <person name="Fulton L."/>
            <person name="Fulton R."/>
            <person name="Garcia A.C."/>
            <person name="Gardiner A."/>
            <person name="Garfield D.A."/>
            <person name="Garvin B.E."/>
            <person name="Gibson G."/>
            <person name="Gilbert D."/>
            <person name="Gnerre S."/>
            <person name="Godfrey J."/>
            <person name="Good R."/>
            <person name="Gotea V."/>
            <person name="Gravely B."/>
            <person name="Greenberg A.J."/>
            <person name="Griffiths-Jones S."/>
            <person name="Gross S."/>
            <person name="Guigo R."/>
            <person name="Gustafson E.A."/>
            <person name="Haerty W."/>
            <person name="Hahn M.W."/>
            <person name="Halligan D.L."/>
            <person name="Halpern A.L."/>
            <person name="Halter G.M."/>
            <person name="Han M.V."/>
            <person name="Heger A."/>
            <person name="Hillier L."/>
            <person name="Hinrichs A.S."/>
            <person name="Holmes I."/>
            <person name="Hoskins R.A."/>
            <person name="Hubisz M.J."/>
            <person name="Hultmark D."/>
            <person name="Huntley M.A."/>
            <person name="Jaffe D.B."/>
            <person name="Jagadeeshan S."/>
            <person name="Jeck W.R."/>
            <person name="Johnson J."/>
            <person name="Jones C.D."/>
            <person name="Jordan W.C."/>
            <person name="Karpen G.H."/>
            <person name="Kataoka E."/>
            <person name="Keightley P.D."/>
            <person name="Kheradpour P."/>
            <person name="Kirkness E.F."/>
            <person name="Koerich L.B."/>
            <person name="Kristiansen K."/>
            <person name="Kudrna D."/>
            <person name="Kulathinal R.J."/>
            <person name="Kumar S."/>
            <person name="Kwok R."/>
            <person name="Lander E."/>
            <person name="Langley C.H."/>
            <person name="Lapoint R."/>
            <person name="Lazzaro B.P."/>
            <person name="Lee S.J."/>
            <person name="Levesque L."/>
            <person name="Li R."/>
            <person name="Lin C.F."/>
            <person name="Lin M.F."/>
            <person name="Lindblad-Toh K."/>
            <person name="Llopart A."/>
            <person name="Long M."/>
            <person name="Low L."/>
            <person name="Lozovsky E."/>
            <person name="Lu J."/>
            <person name="Luo M."/>
            <person name="Machado C.A."/>
            <person name="Makalowski W."/>
            <person name="Marzo M."/>
            <person name="Matsuda M."/>
            <person name="Matzkin L."/>
            <person name="McAllister B."/>
            <person name="McBride C.S."/>
            <person name="McKernan B."/>
            <person name="McKernan K."/>
            <person name="Mendez-Lago M."/>
            <person name="Minx P."/>
            <person name="Mollenhauer M.U."/>
            <person name="Montooth K."/>
            <person name="Mount S.M."/>
            <person name="Mu X."/>
            <person name="Myers E."/>
            <person name="Negre B."/>
            <person name="Newfeld S."/>
            <person name="Nielsen R."/>
            <person name="Noor M.A."/>
            <person name="O'Grady P."/>
            <person name="Pachter L."/>
            <person name="Papaceit M."/>
            <person name="Parisi M.J."/>
            <person name="Parisi M."/>
            <person name="Parts L."/>
            <person name="Pedersen J.S."/>
            <person name="Pesole G."/>
            <person name="Phillippy A.M."/>
            <person name="Ponting C.P."/>
            <person name="Pop M."/>
            <person name="Porcelli D."/>
            <person name="Powell J.R."/>
            <person name="Prohaska S."/>
            <person name="Pruitt K."/>
            <person name="Puig M."/>
            <person name="Quesneville H."/>
            <person name="Ram K.R."/>
            <person name="Rand D."/>
            <person name="Rasmussen M.D."/>
            <person name="Reed L.K."/>
            <person name="Reenan R."/>
            <person name="Reily A."/>
            <person name="Remington K.A."/>
            <person name="Rieger T.T."/>
            <person name="Ritchie M.G."/>
            <person name="Robin C."/>
            <person name="Rogers Y.H."/>
            <person name="Rohde C."/>
            <person name="Rozas J."/>
            <person name="Rubenfield M.J."/>
            <person name="Ruiz A."/>
            <person name="Russo S."/>
            <person name="Salzberg S.L."/>
            <person name="Sanchez-Gracia A."/>
            <person name="Saranga D.J."/>
            <person name="Sato H."/>
            <person name="Schaeffer S.W."/>
            <person name="Schatz M.C."/>
            <person name="Schlenke T."/>
            <person name="Schwartz R."/>
            <person name="Segarra C."/>
            <person name="Singh R.S."/>
            <person name="Sirot L."/>
            <person name="Sirota M."/>
            <person name="Sisneros N.B."/>
            <person name="Smith C.D."/>
            <person name="Smith T.F."/>
            <person name="Spieth J."/>
            <person name="Stage D.E."/>
            <person name="Stark A."/>
            <person name="Stephan W."/>
            <person name="Strausberg R.L."/>
            <person name="Strempel S."/>
            <person name="Sturgill D."/>
            <person name="Sutton G."/>
            <person name="Sutton G.G."/>
            <person name="Tao W."/>
            <person name="Teichmann S."/>
            <person name="Tobari Y.N."/>
            <person name="Tomimura Y."/>
            <person name="Tsolas J.M."/>
            <person name="Valente V.L."/>
            <person name="Venter E."/>
            <person name="Venter J.C."/>
            <person name="Vicario S."/>
            <person name="Vieira F.G."/>
            <person name="Vilella A.J."/>
            <person name="Villasante A."/>
            <person name="Walenz B."/>
            <person name="Wang J."/>
            <person name="Wasserman M."/>
            <person name="Watts T."/>
            <person name="Wilson D."/>
            <person name="Wilson R.K."/>
            <person name="Wing R.A."/>
            <person name="Wolfner M.F."/>
            <person name="Wong A."/>
            <person name="Wong G.K."/>
            <person name="Wu C.I."/>
            <person name="Wu G."/>
            <person name="Yamamoto D."/>
            <person name="Yang H.P."/>
            <person name="Yang S.P."/>
            <person name="Yorke J.A."/>
            <person name="Yoshida K."/>
            <person name="Zdobnov E."/>
            <person name="Zhang P."/>
            <person name="Zhang Y."/>
            <person name="Zimin A.V."/>
            <person name="Baldwin J."/>
            <person name="Abdouelleil A."/>
            <person name="Abdulkadir J."/>
            <person name="Abebe A."/>
            <person name="Abera B."/>
            <person name="Abreu J."/>
            <person name="Acer S.C."/>
            <person name="Aftuck L."/>
            <person name="Alexander A."/>
            <person name="An P."/>
            <person name="Anderson E."/>
            <person name="Anderson S."/>
            <person name="Arachi H."/>
            <person name="Azer M."/>
            <person name="Bachantsang P."/>
            <person name="Barry A."/>
            <person name="Bayul T."/>
            <person name="Berlin A."/>
            <person name="Bessette D."/>
            <person name="Bloom T."/>
            <person name="Blye J."/>
            <person name="Boguslavskiy L."/>
            <person name="Bonnet C."/>
            <person name="Boukhgalter B."/>
            <person name="Bourzgui I."/>
            <person name="Brown A."/>
            <person name="Cahill P."/>
            <person name="Channer S."/>
            <person name="Cheshatsang Y."/>
            <person name="Chuda L."/>
            <person name="Citroen M."/>
            <person name="Collymore A."/>
            <person name="Cooke P."/>
            <person name="Costello M."/>
            <person name="D'Aco K."/>
            <person name="Daza R."/>
            <person name="De Haan G."/>
            <person name="DeGray S."/>
            <person name="DeMaso C."/>
            <person name="Dhargay N."/>
            <person name="Dooley K."/>
            <person name="Dooley E."/>
            <person name="Doricent M."/>
            <person name="Dorje P."/>
            <person name="Dorjee K."/>
            <person name="Dupes A."/>
            <person name="Elong R."/>
            <person name="Falk J."/>
            <person name="Farina A."/>
            <person name="Faro S."/>
            <person name="Ferguson D."/>
            <person name="Fisher S."/>
            <person name="Foley C.D."/>
            <person name="Franke A."/>
            <person name="Friedrich D."/>
            <person name="Gadbois L."/>
            <person name="Gearin G."/>
            <person name="Gearin C.R."/>
            <person name="Giannoukos G."/>
            <person name="Goode T."/>
            <person name="Graham J."/>
            <person name="Grandbois E."/>
            <person name="Grewal S."/>
            <person name="Gyaltsen K."/>
            <person name="Hafez N."/>
            <person name="Hagos B."/>
            <person name="Hall J."/>
            <person name="Henson C."/>
            <person name="Hollinger A."/>
            <person name="Honan T."/>
            <person name="Huard M.D."/>
            <person name="Hughes L."/>
            <person name="Hurhula B."/>
            <person name="Husby M.E."/>
            <person name="Kamat A."/>
            <person name="Kanga B."/>
            <person name="Kashin S."/>
            <person name="Khazanovich D."/>
            <person name="Kisner P."/>
            <person name="Lance K."/>
            <person name="Lara M."/>
            <person name="Lee W."/>
            <person name="Lennon N."/>
            <person name="Letendre F."/>
            <person name="LeVine R."/>
            <person name="Lipovsky A."/>
            <person name="Liu X."/>
            <person name="Liu J."/>
            <person name="Liu S."/>
            <person name="Lokyitsang T."/>
            <person name="Lokyitsang Y."/>
            <person name="Lubonja R."/>
            <person name="Lui A."/>
            <person name="MacDonald P."/>
            <person name="Magnisalis V."/>
            <person name="Maru K."/>
            <person name="Matthews C."/>
            <person name="McCusker W."/>
            <person name="McDonough S."/>
            <person name="Mehta T."/>
            <person name="Meldrim J."/>
            <person name="Meneus L."/>
            <person name="Mihai O."/>
            <person name="Mihalev A."/>
            <person name="Mihova T."/>
            <person name="Mittelman R."/>
            <person name="Mlenga V."/>
            <person name="Montmayeur A."/>
            <person name="Mulrain L."/>
            <person name="Navidi A."/>
            <person name="Naylor J."/>
            <person name="Negash T."/>
            <person name="Nguyen T."/>
            <person name="Nguyen N."/>
            <person name="Nicol R."/>
            <person name="Norbu C."/>
            <person name="Norbu N."/>
            <person name="Novod N."/>
            <person name="O'Neill B."/>
            <person name="Osman S."/>
            <person name="Markiewicz E."/>
            <person name="Oyono O.L."/>
            <person name="Patti C."/>
            <person name="Phunkhang P."/>
            <person name="Pierre F."/>
            <person name="Priest M."/>
            <person name="Raghuraman S."/>
            <person name="Rege F."/>
            <person name="Reyes R."/>
            <person name="Rise C."/>
            <person name="Rogov P."/>
            <person name="Ross K."/>
            <person name="Ryan E."/>
            <person name="Settipalli S."/>
            <person name="Shea T."/>
            <person name="Sherpa N."/>
            <person name="Shi L."/>
            <person name="Shih D."/>
            <person name="Sparrow T."/>
            <person name="Spaulding J."/>
            <person name="Stalker J."/>
            <person name="Stange-Thomann N."/>
            <person name="Stavropoulos S."/>
            <person name="Stone C."/>
            <person name="Strader C."/>
            <person name="Tesfaye S."/>
            <person name="Thomson T."/>
            <person name="Thoulutsang Y."/>
            <person name="Thoulutsang D."/>
            <person name="Topham K."/>
            <person name="Topping I."/>
            <person name="Tsamla T."/>
            <person name="Vassiliev H."/>
            <person name="Vo A."/>
            <person name="Wangchuk T."/>
            <person name="Wangdi T."/>
            <person name="Weiand M."/>
            <person name="Wilkinson J."/>
            <person name="Wilson A."/>
            <person name="Yadav S."/>
            <person name="Young G."/>
            <person name="Yu Q."/>
            <person name="Zembek L."/>
            <person name="Zhong D."/>
            <person name="Zimmer A."/>
            <person name="Zwirko Z."/>
            <person name="Jaffe D.B."/>
            <person name="Alvarez P."/>
            <person name="Brockman W."/>
            <person name="Butler J."/>
            <person name="Chin C."/>
            <person name="Gnerre S."/>
            <person name="Grabherr M."/>
            <person name="Kleber M."/>
            <person name="Mauceli E."/>
            <person name="MacCallum I."/>
        </authorList>
    </citation>
    <scope>NUCLEOTIDE SEQUENCE [LARGE SCALE GENOMIC DNA]</scope>
    <source>
        <strain evidence="13">Tucson 14024-0371.13</strain>
    </source>
</reference>
<dbReference type="EC" id="2.4.1.-" evidence="11"/>
<dbReference type="OrthoDB" id="5512589at2759"/>
<evidence type="ECO:0000313" key="12">
    <source>
        <dbReference type="EMBL" id="EDV41666.2"/>
    </source>
</evidence>
<evidence type="ECO:0000256" key="9">
    <source>
        <dbReference type="ARBA" id="ARBA00023136"/>
    </source>
</evidence>
<evidence type="ECO:0000256" key="7">
    <source>
        <dbReference type="ARBA" id="ARBA00022989"/>
    </source>
</evidence>
<dbReference type="Proteomes" id="UP000007801">
    <property type="component" value="Unassembled WGS sequence"/>
</dbReference>
<dbReference type="GO" id="GO:0000139">
    <property type="term" value="C:Golgi membrane"/>
    <property type="evidence" value="ECO:0007669"/>
    <property type="project" value="UniProtKB-SubCell"/>
</dbReference>
<dbReference type="Gene3D" id="3.90.550.50">
    <property type="match status" value="1"/>
</dbReference>
<keyword evidence="6 11" id="KW-0735">Signal-anchor</keyword>
<evidence type="ECO:0000256" key="3">
    <source>
        <dbReference type="ARBA" id="ARBA00022676"/>
    </source>
</evidence>
<dbReference type="Pfam" id="PF01762">
    <property type="entry name" value="Galactosyl_T"/>
    <property type="match status" value="1"/>
</dbReference>
<evidence type="ECO:0000256" key="10">
    <source>
        <dbReference type="ARBA" id="ARBA00023180"/>
    </source>
</evidence>
<keyword evidence="5 11" id="KW-0812">Transmembrane</keyword>
<evidence type="ECO:0000256" key="6">
    <source>
        <dbReference type="ARBA" id="ARBA00022968"/>
    </source>
</evidence>
<keyword evidence="10" id="KW-0325">Glycoprotein</keyword>
<keyword evidence="7 11" id="KW-1133">Transmembrane helix</keyword>
<dbReference type="EMBL" id="CH902617">
    <property type="protein sequence ID" value="EDV41666.2"/>
    <property type="molecule type" value="Genomic_DNA"/>
</dbReference>
<evidence type="ECO:0000256" key="4">
    <source>
        <dbReference type="ARBA" id="ARBA00022679"/>
    </source>
</evidence>
<keyword evidence="4 12" id="KW-0808">Transferase</keyword>
<keyword evidence="13" id="KW-1185">Reference proteome</keyword>
<keyword evidence="9 11" id="KW-0472">Membrane</keyword>
<keyword evidence="8 11" id="KW-0333">Golgi apparatus</keyword>
<comment type="similarity">
    <text evidence="2 11">Belongs to the glycosyltransferase 31 family.</text>
</comment>
<dbReference type="HOGENOM" id="CLU_036849_2_3_1"/>
<evidence type="ECO:0000256" key="8">
    <source>
        <dbReference type="ARBA" id="ARBA00023034"/>
    </source>
</evidence>
<sequence length="403" mass="47147">MFAWHKIKKIKKTVALRKNSFRLFLQVGVYIFIYYVAISLTQIYEHTEKICSRVLRIPGRTALHRDWTPFSSFNLSDYIQKFEESSLLVPSGLCEKHSLVTIFVTSPVNGFRQRQRIRKSWGNTSNFNYPAFFKMHGHLKGFYYPPSKNRMVLYGKYLSAKEETLRASVRVVFIVGRHQRTTLNNRATIRKLRKESDIYNDVIQEDFVDTFNNLTLKSVMALKHFNKKCFDTSAYFLKADDDSFVNVPNLIHILLGGTLPAYKPHHKMQIRLTATSGVFLGHELSDIKPIRQMCNKFHVPQYIYPEAVFPRYLSGSGYLMSRDVARQLYEAAWHTEIIPLEDVFITGLCSLNAKLNPVHSPLFSLRKVQDLCDFRENIVQHFFKDPNKKREWHNMTNNQIKCK</sequence>
<dbReference type="AlphaFoldDB" id="B3LX66"/>
<proteinExistence type="inferred from homology"/>
<dbReference type="FunFam" id="3.90.550.50:FF:000001">
    <property type="entry name" value="Hexosyltransferase"/>
    <property type="match status" value="1"/>
</dbReference>
<feature type="transmembrane region" description="Helical" evidence="11">
    <location>
        <begin position="21"/>
        <end position="44"/>
    </location>
</feature>
<dbReference type="KEGG" id="dan:6502652"/>